<dbReference type="GO" id="GO:0006351">
    <property type="term" value="P:DNA-templated transcription"/>
    <property type="evidence" value="ECO:0007669"/>
    <property type="project" value="InterPro"/>
</dbReference>
<evidence type="ECO:0000259" key="8">
    <source>
        <dbReference type="SMART" id="SM00906"/>
    </source>
</evidence>
<dbReference type="AlphaFoldDB" id="A0A9W6SY07"/>
<keyword evidence="4" id="KW-0238">DNA-binding</keyword>
<keyword evidence="1" id="KW-0479">Metal-binding</keyword>
<accession>A0A9W6SY07</accession>
<keyword evidence="2" id="KW-0862">Zinc</keyword>
<feature type="domain" description="Xylanolytic transcriptional activator regulatory" evidence="8">
    <location>
        <begin position="332"/>
        <end position="412"/>
    </location>
</feature>
<evidence type="ECO:0000256" key="6">
    <source>
        <dbReference type="ARBA" id="ARBA00023242"/>
    </source>
</evidence>
<feature type="region of interest" description="Disordered" evidence="7">
    <location>
        <begin position="1"/>
        <end position="36"/>
    </location>
</feature>
<dbReference type="CDD" id="cd12148">
    <property type="entry name" value="fungal_TF_MHR"/>
    <property type="match status" value="1"/>
</dbReference>
<evidence type="ECO:0000256" key="4">
    <source>
        <dbReference type="ARBA" id="ARBA00023125"/>
    </source>
</evidence>
<evidence type="ECO:0000256" key="3">
    <source>
        <dbReference type="ARBA" id="ARBA00023015"/>
    </source>
</evidence>
<reference evidence="9" key="1">
    <citation type="submission" date="2023-04" db="EMBL/GenBank/DDBJ databases">
        <title>Candida boidinii NBRC 10035.</title>
        <authorList>
            <person name="Ichikawa N."/>
            <person name="Sato H."/>
            <person name="Tonouchi N."/>
        </authorList>
    </citation>
    <scope>NUCLEOTIDE SEQUENCE</scope>
    <source>
        <strain evidence="9">NBRC 10035</strain>
    </source>
</reference>
<dbReference type="Proteomes" id="UP001165120">
    <property type="component" value="Unassembled WGS sequence"/>
</dbReference>
<evidence type="ECO:0000313" key="10">
    <source>
        <dbReference type="Proteomes" id="UP001165120"/>
    </source>
</evidence>
<dbReference type="Pfam" id="PF04082">
    <property type="entry name" value="Fungal_trans"/>
    <property type="match status" value="1"/>
</dbReference>
<keyword evidence="5" id="KW-0804">Transcription</keyword>
<keyword evidence="6" id="KW-0539">Nucleus</keyword>
<dbReference type="GO" id="GO:0008270">
    <property type="term" value="F:zinc ion binding"/>
    <property type="evidence" value="ECO:0007669"/>
    <property type="project" value="InterPro"/>
</dbReference>
<dbReference type="GO" id="GO:0003677">
    <property type="term" value="F:DNA binding"/>
    <property type="evidence" value="ECO:0007669"/>
    <property type="project" value="UniProtKB-KW"/>
</dbReference>
<feature type="compositionally biased region" description="Polar residues" evidence="7">
    <location>
        <begin position="11"/>
        <end position="21"/>
    </location>
</feature>
<evidence type="ECO:0000313" key="9">
    <source>
        <dbReference type="EMBL" id="GME69505.1"/>
    </source>
</evidence>
<proteinExistence type="predicted"/>
<feature type="region of interest" description="Disordered" evidence="7">
    <location>
        <begin position="742"/>
        <end position="771"/>
    </location>
</feature>
<dbReference type="InterPro" id="IPR007219">
    <property type="entry name" value="XnlR_reg_dom"/>
</dbReference>
<sequence>MPPTRTKIKKSTPSITSNLAASSPSSPSSGPKRKATLSCVNCLDKRKDRPTTKSIEQLEKKLKSYETVFKFLKKLNSRSLNVLSLVDVDAGDLDDINLNSNSKNNKIMQELSINDDDLNLIKSDLLFSPDSSLSSPINDITSNNISITNRNGVQNNENETPLYSGSLSTNLNKKYPKPKTFSYENKAISVYGPTSIFDTVTVPNTSTSKEYVKEISEFNSDPAIIECIQMFFQWLYPDIHTFMFREPFLVDFFHPKPSKSYYSYCSKELVFAICALGSLFSSDPEIYSKSIKFYQKGREILLSKLNEPSITALQSFLLLGLYDIYNGRNNCGWMLSGNAIRMGFNLGFQLNPKSWYLNIKSKELTEMDIGIRSRIFWGTYVADHFIGLILGRPSLLKMTDSTIQESIRMPDIDWIDEYSYPGLNSKPEVIDVSNPLKSIVKLISITEGMLQEVFIQNTAYDSKKINGGINKRANVSNGEAGNGIGIDDANGTESSKTKKLNNSINSSQKLLLMKKLELLKKYNNKIIEWRKNLPDLLKWDQNTLLLTGNDPTKMSLRYYYYMVLLCLNRPFIEVSRRNKEDEELLNDSFNICLDAIEDLYISVNAFVKNHGFNKCSVLIVYSSILSISVILLSCGQVDILDYLKKNKTIEKIFYGLMNVLKHCSKIWKLSEKSFIMIKTKLIKDFKFDLNKNLNDFIKTLDHFEFDNLIFKTADNPTNNNFSFQNDKPGNINSFNKTQTANNAEASDRINNDHNNTSYTDVSENNQNPSYPASTTIRIASILSPVDEGPSDYSNGNNIPVKNRDKWS</sequence>
<keyword evidence="3" id="KW-0805">Transcription regulation</keyword>
<evidence type="ECO:0000256" key="1">
    <source>
        <dbReference type="ARBA" id="ARBA00022723"/>
    </source>
</evidence>
<dbReference type="InterPro" id="IPR051615">
    <property type="entry name" value="Transcr_Regulatory_Elem"/>
</dbReference>
<dbReference type="PANTHER" id="PTHR31313:SF81">
    <property type="entry name" value="TY1 ENHANCER ACTIVATOR"/>
    <property type="match status" value="1"/>
</dbReference>
<evidence type="ECO:0000256" key="5">
    <source>
        <dbReference type="ARBA" id="ARBA00023163"/>
    </source>
</evidence>
<keyword evidence="10" id="KW-1185">Reference proteome</keyword>
<dbReference type="PANTHER" id="PTHR31313">
    <property type="entry name" value="TY1 ENHANCER ACTIVATOR"/>
    <property type="match status" value="1"/>
</dbReference>
<feature type="region of interest" description="Disordered" evidence="7">
    <location>
        <begin position="480"/>
        <end position="499"/>
    </location>
</feature>
<protein>
    <submittedName>
        <fullName evidence="9">Unnamed protein product</fullName>
    </submittedName>
</protein>
<evidence type="ECO:0000256" key="7">
    <source>
        <dbReference type="SAM" id="MobiDB-lite"/>
    </source>
</evidence>
<dbReference type="EMBL" id="BSXN01000693">
    <property type="protein sequence ID" value="GME69505.1"/>
    <property type="molecule type" value="Genomic_DNA"/>
</dbReference>
<name>A0A9W6SY07_CANBO</name>
<evidence type="ECO:0000256" key="2">
    <source>
        <dbReference type="ARBA" id="ARBA00022833"/>
    </source>
</evidence>
<organism evidence="9 10">
    <name type="scientific">Candida boidinii</name>
    <name type="common">Yeast</name>
    <dbReference type="NCBI Taxonomy" id="5477"/>
    <lineage>
        <taxon>Eukaryota</taxon>
        <taxon>Fungi</taxon>
        <taxon>Dikarya</taxon>
        <taxon>Ascomycota</taxon>
        <taxon>Saccharomycotina</taxon>
        <taxon>Pichiomycetes</taxon>
        <taxon>Pichiales</taxon>
        <taxon>Pichiaceae</taxon>
        <taxon>Ogataea</taxon>
        <taxon>Ogataea/Candida clade</taxon>
    </lineage>
</organism>
<dbReference type="SMART" id="SM00906">
    <property type="entry name" value="Fungal_trans"/>
    <property type="match status" value="1"/>
</dbReference>
<gene>
    <name evidence="9" type="ORF">Cboi02_000236100</name>
</gene>
<comment type="caution">
    <text evidence="9">The sequence shown here is derived from an EMBL/GenBank/DDBJ whole genome shotgun (WGS) entry which is preliminary data.</text>
</comment>
<feature type="compositionally biased region" description="Basic residues" evidence="7">
    <location>
        <begin position="1"/>
        <end position="10"/>
    </location>
</feature>
<feature type="region of interest" description="Disordered" evidence="7">
    <location>
        <begin position="784"/>
        <end position="807"/>
    </location>
</feature>
<feature type="compositionally biased region" description="Polar residues" evidence="7">
    <location>
        <begin position="752"/>
        <end position="771"/>
    </location>
</feature>